<accession>A0A934J6Z1</accession>
<dbReference type="InterPro" id="IPR020296">
    <property type="entry name" value="Spore_Cse60"/>
</dbReference>
<dbReference type="AlphaFoldDB" id="A0A934J6Z1"/>
<dbReference type="Pfam" id="PF10957">
    <property type="entry name" value="Spore_Cse60"/>
    <property type="match status" value="1"/>
</dbReference>
<evidence type="ECO:0000313" key="2">
    <source>
        <dbReference type="Proteomes" id="UP000640274"/>
    </source>
</evidence>
<dbReference type="EMBL" id="JAELUP010000031">
    <property type="protein sequence ID" value="MBJ6361520.1"/>
    <property type="molecule type" value="Genomic_DNA"/>
</dbReference>
<protein>
    <submittedName>
        <fullName evidence="1">Sporulation protein Cse60</fullName>
    </submittedName>
</protein>
<comment type="caution">
    <text evidence="1">The sequence shown here is derived from an EMBL/GenBank/DDBJ whole genome shotgun (WGS) entry which is preliminary data.</text>
</comment>
<reference evidence="1" key="1">
    <citation type="submission" date="2020-12" db="EMBL/GenBank/DDBJ databases">
        <authorList>
            <person name="Huq M.A."/>
        </authorList>
    </citation>
    <scope>NUCLEOTIDE SEQUENCE</scope>
    <source>
        <strain evidence="1">MAHUQ-46</strain>
    </source>
</reference>
<name>A0A934J6Z1_9BACL</name>
<keyword evidence="2" id="KW-1185">Reference proteome</keyword>
<dbReference type="RefSeq" id="WP_199019075.1">
    <property type="nucleotide sequence ID" value="NZ_JAELUP010000031.1"/>
</dbReference>
<proteinExistence type="predicted"/>
<sequence>MIQVKEFVDTDSRLAEKSANEFLATLDEQQVVEVCYGSMIKQNPNQLSSQRSSILVVYRTAKG</sequence>
<evidence type="ECO:0000313" key="1">
    <source>
        <dbReference type="EMBL" id="MBJ6361520.1"/>
    </source>
</evidence>
<dbReference type="Proteomes" id="UP000640274">
    <property type="component" value="Unassembled WGS sequence"/>
</dbReference>
<organism evidence="1 2">
    <name type="scientific">Paenibacillus roseus</name>
    <dbReference type="NCBI Taxonomy" id="2798579"/>
    <lineage>
        <taxon>Bacteria</taxon>
        <taxon>Bacillati</taxon>
        <taxon>Bacillota</taxon>
        <taxon>Bacilli</taxon>
        <taxon>Bacillales</taxon>
        <taxon>Paenibacillaceae</taxon>
        <taxon>Paenibacillus</taxon>
    </lineage>
</organism>
<gene>
    <name evidence="1" type="ORF">JFN88_09425</name>
</gene>